<name>A0AA36GRM5_CYLNA</name>
<dbReference type="AlphaFoldDB" id="A0AA36GRM5"/>
<reference evidence="2" key="1">
    <citation type="submission" date="2023-07" db="EMBL/GenBank/DDBJ databases">
        <authorList>
            <consortium name="CYATHOMIX"/>
        </authorList>
    </citation>
    <scope>NUCLEOTIDE SEQUENCE</scope>
    <source>
        <strain evidence="2">N/A</strain>
    </source>
</reference>
<keyword evidence="3" id="KW-1185">Reference proteome</keyword>
<feature type="compositionally biased region" description="Polar residues" evidence="1">
    <location>
        <begin position="67"/>
        <end position="99"/>
    </location>
</feature>
<feature type="compositionally biased region" description="Low complexity" evidence="1">
    <location>
        <begin position="18"/>
        <end position="34"/>
    </location>
</feature>
<feature type="compositionally biased region" description="Polar residues" evidence="1">
    <location>
        <begin position="1"/>
        <end position="17"/>
    </location>
</feature>
<proteinExistence type="predicted"/>
<feature type="region of interest" description="Disordered" evidence="1">
    <location>
        <begin position="67"/>
        <end position="107"/>
    </location>
</feature>
<comment type="caution">
    <text evidence="2">The sequence shown here is derived from an EMBL/GenBank/DDBJ whole genome shotgun (WGS) entry which is preliminary data.</text>
</comment>
<evidence type="ECO:0000313" key="2">
    <source>
        <dbReference type="EMBL" id="CAJ0596906.1"/>
    </source>
</evidence>
<accession>A0AA36GRM5</accession>
<evidence type="ECO:0000256" key="1">
    <source>
        <dbReference type="SAM" id="MobiDB-lite"/>
    </source>
</evidence>
<protein>
    <submittedName>
        <fullName evidence="2">Uncharacterized protein</fullName>
    </submittedName>
</protein>
<gene>
    <name evidence="2" type="ORF">CYNAS_LOCUS8889</name>
</gene>
<evidence type="ECO:0000313" key="3">
    <source>
        <dbReference type="Proteomes" id="UP001176961"/>
    </source>
</evidence>
<dbReference type="EMBL" id="CATQJL010000223">
    <property type="protein sequence ID" value="CAJ0596906.1"/>
    <property type="molecule type" value="Genomic_DNA"/>
</dbReference>
<dbReference type="Proteomes" id="UP001176961">
    <property type="component" value="Unassembled WGS sequence"/>
</dbReference>
<feature type="region of interest" description="Disordered" evidence="1">
    <location>
        <begin position="1"/>
        <end position="34"/>
    </location>
</feature>
<sequence length="213" mass="23664">MENITAAQETLSSQSFPSESATMSTSSMTNQTQASHYIKATRDSTMLPRPSNDFIQNDVRACLAEQTDSQQQSVTSFERSEQENTSAIRNQRILKTSQIESESNSNNHESIFVRTPAIASTVFLKDSTAQVPRANLNDVDENTLNFTFHRSPVRGHEDCEVISLPSEISSTTYGTEYPPPRIAISESLNTATDQSAIQVRLYEPLCLLSKAMF</sequence>
<organism evidence="2 3">
    <name type="scientific">Cylicocyclus nassatus</name>
    <name type="common">Nematode worm</name>
    <dbReference type="NCBI Taxonomy" id="53992"/>
    <lineage>
        <taxon>Eukaryota</taxon>
        <taxon>Metazoa</taxon>
        <taxon>Ecdysozoa</taxon>
        <taxon>Nematoda</taxon>
        <taxon>Chromadorea</taxon>
        <taxon>Rhabditida</taxon>
        <taxon>Rhabditina</taxon>
        <taxon>Rhabditomorpha</taxon>
        <taxon>Strongyloidea</taxon>
        <taxon>Strongylidae</taxon>
        <taxon>Cylicocyclus</taxon>
    </lineage>
</organism>